<keyword evidence="2" id="KW-0441">Lipid A biosynthesis</keyword>
<evidence type="ECO:0000256" key="5">
    <source>
        <dbReference type="ARBA" id="ARBA00023315"/>
    </source>
</evidence>
<dbReference type="InterPro" id="IPR011004">
    <property type="entry name" value="Trimer_LpxA-like_sf"/>
</dbReference>
<dbReference type="CDD" id="cd03352">
    <property type="entry name" value="LbH_LpxD"/>
    <property type="match status" value="1"/>
</dbReference>
<reference evidence="7 8" key="1">
    <citation type="submission" date="2018-02" db="EMBL/GenBank/DDBJ databases">
        <title>Novel Leptospira species isolated from soil and water in Japan.</title>
        <authorList>
            <person name="Nakao R."/>
            <person name="Masuzawa T."/>
        </authorList>
    </citation>
    <scope>NUCLEOTIDE SEQUENCE [LARGE SCALE GENOMIC DNA]</scope>
    <source>
        <strain evidence="7 8">YH101</strain>
    </source>
</reference>
<dbReference type="NCBIfam" id="TIGR01853">
    <property type="entry name" value="lipid_A_lpxD"/>
    <property type="match status" value="1"/>
</dbReference>
<gene>
    <name evidence="7" type="primary">lpxD</name>
    <name evidence="7" type="ORF">LPTSP4_22000</name>
</gene>
<dbReference type="EMBL" id="BFBB01000007">
    <property type="protein sequence ID" value="GBF50673.1"/>
    <property type="molecule type" value="Genomic_DNA"/>
</dbReference>
<dbReference type="NCBIfam" id="NF002060">
    <property type="entry name" value="PRK00892.1"/>
    <property type="match status" value="1"/>
</dbReference>
<dbReference type="GO" id="GO:0016020">
    <property type="term" value="C:membrane"/>
    <property type="evidence" value="ECO:0007669"/>
    <property type="project" value="GOC"/>
</dbReference>
<organism evidence="7 8">
    <name type="scientific">Leptospira ryugenii</name>
    <dbReference type="NCBI Taxonomy" id="1917863"/>
    <lineage>
        <taxon>Bacteria</taxon>
        <taxon>Pseudomonadati</taxon>
        <taxon>Spirochaetota</taxon>
        <taxon>Spirochaetia</taxon>
        <taxon>Leptospirales</taxon>
        <taxon>Leptospiraceae</taxon>
        <taxon>Leptospira</taxon>
    </lineage>
</organism>
<evidence type="ECO:0000256" key="3">
    <source>
        <dbReference type="ARBA" id="ARBA00022679"/>
    </source>
</evidence>
<evidence type="ECO:0000313" key="8">
    <source>
        <dbReference type="Proteomes" id="UP000245133"/>
    </source>
</evidence>
<keyword evidence="1" id="KW-0444">Lipid biosynthesis</keyword>
<keyword evidence="3 7" id="KW-0808">Transferase</keyword>
<dbReference type="InterPro" id="IPR001451">
    <property type="entry name" value="Hexapep"/>
</dbReference>
<comment type="caution">
    <text evidence="7">The sequence shown here is derived from an EMBL/GenBank/DDBJ whole genome shotgun (WGS) entry which is preliminary data.</text>
</comment>
<dbReference type="PANTHER" id="PTHR43378">
    <property type="entry name" value="UDP-3-O-ACYLGLUCOSAMINE N-ACYLTRANSFERASE"/>
    <property type="match status" value="1"/>
</dbReference>
<evidence type="ECO:0000256" key="4">
    <source>
        <dbReference type="ARBA" id="ARBA00023098"/>
    </source>
</evidence>
<dbReference type="Gene3D" id="3.40.1390.10">
    <property type="entry name" value="MurE/MurF, N-terminal domain"/>
    <property type="match status" value="1"/>
</dbReference>
<evidence type="ECO:0000259" key="6">
    <source>
        <dbReference type="Pfam" id="PF25087"/>
    </source>
</evidence>
<dbReference type="InterPro" id="IPR007691">
    <property type="entry name" value="LpxD"/>
</dbReference>
<dbReference type="AlphaFoldDB" id="A0A2P2E1A7"/>
<evidence type="ECO:0000256" key="1">
    <source>
        <dbReference type="ARBA" id="ARBA00022516"/>
    </source>
</evidence>
<feature type="domain" description="Mannose-1-phosphate guanyltransferase C-terminal" evidence="6">
    <location>
        <begin position="223"/>
        <end position="294"/>
    </location>
</feature>
<proteinExistence type="predicted"/>
<dbReference type="Proteomes" id="UP000245133">
    <property type="component" value="Unassembled WGS sequence"/>
</dbReference>
<dbReference type="PANTHER" id="PTHR43378:SF2">
    <property type="entry name" value="UDP-3-O-ACYLGLUCOSAMINE N-ACYLTRANSFERASE 1, MITOCHONDRIAL-RELATED"/>
    <property type="match status" value="1"/>
</dbReference>
<keyword evidence="4" id="KW-0443">Lipid metabolism</keyword>
<keyword evidence="5 7" id="KW-0012">Acyltransferase</keyword>
<dbReference type="SUPFAM" id="SSF51161">
    <property type="entry name" value="Trimeric LpxA-like enzymes"/>
    <property type="match status" value="1"/>
</dbReference>
<evidence type="ECO:0000256" key="2">
    <source>
        <dbReference type="ARBA" id="ARBA00022556"/>
    </source>
</evidence>
<name>A0A2P2E1A7_9LEPT</name>
<sequence length="362" mass="39606">MEKMSNQYVSFLGKSDGVNRNMRLQSLAEKLGANWKGNGDLEITGIKDLEHHSPVHPTSVYYIASKKYINKLPKHKDVQIALTIESLADLFPNAIIVPEDSSKVKFIETISLFERLPKYEARISEKASIHPSAKIGKDVIIMDFAVIQEGVVVGDRCVIYPHVVLEPGVEIGENTVLKSGVVIYYNCKLGKNNLIHSNTVIGADGFGFYDYKGTRYKVPQIGNVVVGDDVEMGANCTVDRAALEETTIGNFTKFDDHVHVGHNCRVGNYVYIAGATVLAGSVTIEDGCILAGQSAVAEHLTMKKGSILMGLSGLTEDSKEKTAYFGIPARPALEMHRIHSSLGSLPEVVKWVKSKNEGKDTK</sequence>
<dbReference type="InterPro" id="IPR056729">
    <property type="entry name" value="GMPPB_C"/>
</dbReference>
<keyword evidence="8" id="KW-1185">Reference proteome</keyword>
<accession>A0A2P2E1A7</accession>
<dbReference type="Pfam" id="PF00132">
    <property type="entry name" value="Hexapep"/>
    <property type="match status" value="2"/>
</dbReference>
<dbReference type="Gene3D" id="2.160.10.10">
    <property type="entry name" value="Hexapeptide repeat proteins"/>
    <property type="match status" value="1"/>
</dbReference>
<dbReference type="GO" id="GO:0009245">
    <property type="term" value="P:lipid A biosynthetic process"/>
    <property type="evidence" value="ECO:0007669"/>
    <property type="project" value="UniProtKB-KW"/>
</dbReference>
<protein>
    <submittedName>
        <fullName evidence="7">UDP-3-O-[3-hydroxymyristoyl] glucosamine N-acyltransferase</fullName>
    </submittedName>
</protein>
<evidence type="ECO:0000313" key="7">
    <source>
        <dbReference type="EMBL" id="GBF50673.1"/>
    </source>
</evidence>
<dbReference type="GO" id="GO:0016410">
    <property type="term" value="F:N-acyltransferase activity"/>
    <property type="evidence" value="ECO:0007669"/>
    <property type="project" value="InterPro"/>
</dbReference>
<dbReference type="Pfam" id="PF25087">
    <property type="entry name" value="GMPPB_C"/>
    <property type="match status" value="1"/>
</dbReference>